<evidence type="ECO:0000256" key="12">
    <source>
        <dbReference type="ARBA" id="ARBA00022989"/>
    </source>
</evidence>
<keyword evidence="4 15" id="KW-1003">Cell membrane</keyword>
<comment type="similarity">
    <text evidence="2 15">Belongs to the cation transport ATPase (P-type) (TC 3.A.3) family. Type IB subfamily.</text>
</comment>
<dbReference type="SUPFAM" id="SSF81665">
    <property type="entry name" value="Calcium ATPase, transmembrane domain M"/>
    <property type="match status" value="1"/>
</dbReference>
<dbReference type="InterPro" id="IPR018303">
    <property type="entry name" value="ATPase_P-typ_P_site"/>
</dbReference>
<dbReference type="InterPro" id="IPR006121">
    <property type="entry name" value="HMA_dom"/>
</dbReference>
<evidence type="ECO:0000256" key="1">
    <source>
        <dbReference type="ARBA" id="ARBA00004651"/>
    </source>
</evidence>
<protein>
    <submittedName>
        <fullName evidence="17">Copper-translocating P-type ATPase</fullName>
    </submittedName>
</protein>
<evidence type="ECO:0000256" key="5">
    <source>
        <dbReference type="ARBA" id="ARBA00022553"/>
    </source>
</evidence>
<dbReference type="SUPFAM" id="SSF56784">
    <property type="entry name" value="HAD-like"/>
    <property type="match status" value="1"/>
</dbReference>
<dbReference type="RefSeq" id="WP_188709581.1">
    <property type="nucleotide sequence ID" value="NZ_BMIG01000014.1"/>
</dbReference>
<evidence type="ECO:0000256" key="3">
    <source>
        <dbReference type="ARBA" id="ARBA00022448"/>
    </source>
</evidence>
<dbReference type="Gene3D" id="3.40.1110.10">
    <property type="entry name" value="Calcium-transporting ATPase, cytoplasmic domain N"/>
    <property type="match status" value="1"/>
</dbReference>
<evidence type="ECO:0000313" key="17">
    <source>
        <dbReference type="EMBL" id="GGB09181.1"/>
    </source>
</evidence>
<dbReference type="InterPro" id="IPR036163">
    <property type="entry name" value="HMA_dom_sf"/>
</dbReference>
<keyword evidence="14 15" id="KW-0472">Membrane</keyword>
<evidence type="ECO:0000256" key="9">
    <source>
        <dbReference type="ARBA" id="ARBA00022840"/>
    </source>
</evidence>
<evidence type="ECO:0000256" key="8">
    <source>
        <dbReference type="ARBA" id="ARBA00022741"/>
    </source>
</evidence>
<dbReference type="Gene3D" id="2.70.150.10">
    <property type="entry name" value="Calcium-transporting ATPase, cytoplasmic transduction domain A"/>
    <property type="match status" value="1"/>
</dbReference>
<feature type="domain" description="HMA" evidence="16">
    <location>
        <begin position="46"/>
        <end position="112"/>
    </location>
</feature>
<dbReference type="PANTHER" id="PTHR43520:SF5">
    <property type="entry name" value="CATION-TRANSPORTING P-TYPE ATPASE-RELATED"/>
    <property type="match status" value="1"/>
</dbReference>
<dbReference type="GO" id="GO:0005886">
    <property type="term" value="C:plasma membrane"/>
    <property type="evidence" value="ECO:0007669"/>
    <property type="project" value="UniProtKB-SubCell"/>
</dbReference>
<feature type="transmembrane region" description="Helical" evidence="15">
    <location>
        <begin position="410"/>
        <end position="443"/>
    </location>
</feature>
<feature type="transmembrane region" description="Helical" evidence="15">
    <location>
        <begin position="716"/>
        <end position="732"/>
    </location>
</feature>
<dbReference type="InterPro" id="IPR036412">
    <property type="entry name" value="HAD-like_sf"/>
</dbReference>
<dbReference type="GO" id="GO:0016887">
    <property type="term" value="F:ATP hydrolysis activity"/>
    <property type="evidence" value="ECO:0007669"/>
    <property type="project" value="InterPro"/>
</dbReference>
<keyword evidence="10" id="KW-0460">Magnesium</keyword>
<feature type="transmembrane region" description="Helical" evidence="15">
    <location>
        <begin position="384"/>
        <end position="404"/>
    </location>
</feature>
<dbReference type="Proteomes" id="UP000620596">
    <property type="component" value="Unassembled WGS sequence"/>
</dbReference>
<accession>A0A916WLE5</accession>
<evidence type="ECO:0000256" key="13">
    <source>
        <dbReference type="ARBA" id="ARBA00023065"/>
    </source>
</evidence>
<feature type="transmembrane region" description="Helical" evidence="15">
    <location>
        <begin position="199"/>
        <end position="219"/>
    </location>
</feature>
<evidence type="ECO:0000256" key="14">
    <source>
        <dbReference type="ARBA" id="ARBA00023136"/>
    </source>
</evidence>
<dbReference type="InterPro" id="IPR027256">
    <property type="entry name" value="P-typ_ATPase_IB"/>
</dbReference>
<keyword evidence="6 15" id="KW-0812">Transmembrane</keyword>
<dbReference type="AlphaFoldDB" id="A0A916WLE5"/>
<dbReference type="InterPro" id="IPR001757">
    <property type="entry name" value="P_typ_ATPase"/>
</dbReference>
<keyword evidence="3" id="KW-0813">Transport</keyword>
<keyword evidence="8 15" id="KW-0547">Nucleotide-binding</keyword>
<dbReference type="InterPro" id="IPR023299">
    <property type="entry name" value="ATPase_P-typ_cyto_dom_N"/>
</dbReference>
<dbReference type="PRINTS" id="PR00943">
    <property type="entry name" value="CUATPASE"/>
</dbReference>
<evidence type="ECO:0000256" key="2">
    <source>
        <dbReference type="ARBA" id="ARBA00006024"/>
    </source>
</evidence>
<evidence type="ECO:0000313" key="18">
    <source>
        <dbReference type="Proteomes" id="UP000620596"/>
    </source>
</evidence>
<dbReference type="NCBIfam" id="TIGR01494">
    <property type="entry name" value="ATPase_P-type"/>
    <property type="match status" value="1"/>
</dbReference>
<keyword evidence="9 15" id="KW-0067">ATP-binding</keyword>
<feature type="transmembrane region" description="Helical" evidence="15">
    <location>
        <begin position="130"/>
        <end position="149"/>
    </location>
</feature>
<dbReference type="PRINTS" id="PR00119">
    <property type="entry name" value="CATATPASE"/>
</dbReference>
<dbReference type="Pfam" id="PF00122">
    <property type="entry name" value="E1-E2_ATPase"/>
    <property type="match status" value="1"/>
</dbReference>
<keyword evidence="11" id="KW-1278">Translocase</keyword>
<dbReference type="Pfam" id="PF00403">
    <property type="entry name" value="HMA"/>
    <property type="match status" value="1"/>
</dbReference>
<dbReference type="GO" id="GO:0043682">
    <property type="term" value="F:P-type divalent copper transporter activity"/>
    <property type="evidence" value="ECO:0007669"/>
    <property type="project" value="TreeGrafter"/>
</dbReference>
<evidence type="ECO:0000256" key="10">
    <source>
        <dbReference type="ARBA" id="ARBA00022842"/>
    </source>
</evidence>
<dbReference type="SUPFAM" id="SSF81653">
    <property type="entry name" value="Calcium ATPase, transduction domain A"/>
    <property type="match status" value="1"/>
</dbReference>
<evidence type="ECO:0000256" key="15">
    <source>
        <dbReference type="RuleBase" id="RU362081"/>
    </source>
</evidence>
<dbReference type="PROSITE" id="PS50846">
    <property type="entry name" value="HMA_2"/>
    <property type="match status" value="1"/>
</dbReference>
<dbReference type="Gene3D" id="3.30.70.100">
    <property type="match status" value="1"/>
</dbReference>
<evidence type="ECO:0000256" key="11">
    <source>
        <dbReference type="ARBA" id="ARBA00022967"/>
    </source>
</evidence>
<gene>
    <name evidence="17" type="ORF">GCM10011496_32650</name>
</gene>
<dbReference type="InterPro" id="IPR059000">
    <property type="entry name" value="ATPase_P-type_domA"/>
</dbReference>
<dbReference type="Gene3D" id="3.40.50.1000">
    <property type="entry name" value="HAD superfamily/HAD-like"/>
    <property type="match status" value="1"/>
</dbReference>
<dbReference type="GO" id="GO:0005524">
    <property type="term" value="F:ATP binding"/>
    <property type="evidence" value="ECO:0007669"/>
    <property type="project" value="UniProtKB-UniRule"/>
</dbReference>
<keyword evidence="7 15" id="KW-0479">Metal-binding</keyword>
<comment type="subcellular location">
    <subcellularLocation>
        <location evidence="1">Cell membrane</location>
        <topology evidence="1">Multi-pass membrane protein</topology>
    </subcellularLocation>
</comment>
<evidence type="ECO:0000256" key="7">
    <source>
        <dbReference type="ARBA" id="ARBA00022723"/>
    </source>
</evidence>
<evidence type="ECO:0000256" key="6">
    <source>
        <dbReference type="ARBA" id="ARBA00022692"/>
    </source>
</evidence>
<dbReference type="PANTHER" id="PTHR43520">
    <property type="entry name" value="ATP7, ISOFORM B"/>
    <property type="match status" value="1"/>
</dbReference>
<reference evidence="17" key="1">
    <citation type="journal article" date="2014" name="Int. J. Syst. Evol. Microbiol.">
        <title>Complete genome sequence of Corynebacterium casei LMG S-19264T (=DSM 44701T), isolated from a smear-ripened cheese.</title>
        <authorList>
            <consortium name="US DOE Joint Genome Institute (JGI-PGF)"/>
            <person name="Walter F."/>
            <person name="Albersmeier A."/>
            <person name="Kalinowski J."/>
            <person name="Ruckert C."/>
        </authorList>
    </citation>
    <scope>NUCLEOTIDE SEQUENCE</scope>
    <source>
        <strain evidence="17">CGMCC 1.15322</strain>
    </source>
</reference>
<feature type="transmembrane region" description="Helical" evidence="15">
    <location>
        <begin position="169"/>
        <end position="187"/>
    </location>
</feature>
<dbReference type="GO" id="GO:0055070">
    <property type="term" value="P:copper ion homeostasis"/>
    <property type="evidence" value="ECO:0007669"/>
    <property type="project" value="TreeGrafter"/>
</dbReference>
<reference evidence="17" key="2">
    <citation type="submission" date="2020-09" db="EMBL/GenBank/DDBJ databases">
        <authorList>
            <person name="Sun Q."/>
            <person name="Zhou Y."/>
        </authorList>
    </citation>
    <scope>NUCLEOTIDE SEQUENCE</scope>
    <source>
        <strain evidence="17">CGMCC 1.15322</strain>
    </source>
</reference>
<evidence type="ECO:0000256" key="4">
    <source>
        <dbReference type="ARBA" id="ARBA00022475"/>
    </source>
</evidence>
<sequence length="765" mass="80877">MSTVLAFPDAEKAAAWAGGTDRREALDDPAEWTGFSRPVVGRDGWWESYLSITGMYCAACSLTVEQALCELPGVSGVQVNGATATARLLWQAGVSRPSAWLDSLQRAGYEALPAGDVLAAAPRLQAQRVLFWRWLVAGFCMMQVMMYATPAYVAAAGEISPDMQALLRWASWVLTLPVIVFSCMPFFSSAWRDLRHRRIGMDVPVALGILIAFGASSAATFDPVSRWGAEVWYDSVTMFVFFLLSGRLLEQRLRDRTAGSLEALMRRLPASVERQGADGRFERVAVRRLLAGDLIRVLPGDVIPADGQVTDGESRVDEALLTGESTPLLRAAGSAVIAGSHNLSGMLLLRVGSAGPDTQYAAMVALMEQASVQKPGMAQIADRIASPFLLGVLLASAVAVVWWWPVDPAHAISVAVAILIVTCPCALSLATPAATLAAAGALARRGVMVRRLQAFEACAAVDTVVFDKTGTLTDDRMKVVRVFAPAGVDSTVMGMLAAALARQSLHPLSRAIADSYAAGEVLVTEVEEVAGRGVRGRVCLADGGAPRILFLGSAAFCGFPDAARQSGGPQVHLADAQQWLASFELDEGLRPDAADAARALFAQGCQVELLSGDQQGAVTRLGARAGIEHCFGGHSPQDKLTHVRRLQQAGLHVLMVGDGMNDGPVLACADVSIAIGQAVPLAQAKSDFVVLGGQLSAVPALLALARRTRRVVRQNLAWAALYNAVCIPLAVTGLMPPWLAGLGMAGSSLLVVLNSARLSRARTGE</sequence>
<keyword evidence="5" id="KW-0597">Phosphoprotein</keyword>
<keyword evidence="18" id="KW-1185">Reference proteome</keyword>
<dbReference type="InterPro" id="IPR008250">
    <property type="entry name" value="ATPase_P-typ_transduc_dom_A_sf"/>
</dbReference>
<proteinExistence type="inferred from homology"/>
<keyword evidence="13" id="KW-0406">Ion transport</keyword>
<dbReference type="InterPro" id="IPR023214">
    <property type="entry name" value="HAD_sf"/>
</dbReference>
<feature type="transmembrane region" description="Helical" evidence="15">
    <location>
        <begin position="231"/>
        <end position="249"/>
    </location>
</feature>
<dbReference type="PROSITE" id="PS00154">
    <property type="entry name" value="ATPASE_E1_E2"/>
    <property type="match status" value="1"/>
</dbReference>
<dbReference type="Pfam" id="PF00702">
    <property type="entry name" value="Hydrolase"/>
    <property type="match status" value="1"/>
</dbReference>
<dbReference type="EMBL" id="BMIG01000014">
    <property type="protein sequence ID" value="GGB09181.1"/>
    <property type="molecule type" value="Genomic_DNA"/>
</dbReference>
<name>A0A916WLE5_9BURK</name>
<organism evidence="17 18">
    <name type="scientific">Polaromonas eurypsychrophila</name>
    <dbReference type="NCBI Taxonomy" id="1614635"/>
    <lineage>
        <taxon>Bacteria</taxon>
        <taxon>Pseudomonadati</taxon>
        <taxon>Pseudomonadota</taxon>
        <taxon>Betaproteobacteria</taxon>
        <taxon>Burkholderiales</taxon>
        <taxon>Comamonadaceae</taxon>
        <taxon>Polaromonas</taxon>
    </lineage>
</organism>
<dbReference type="CDD" id="cd00371">
    <property type="entry name" value="HMA"/>
    <property type="match status" value="1"/>
</dbReference>
<keyword evidence="12 15" id="KW-1133">Transmembrane helix</keyword>
<evidence type="ECO:0000259" key="16">
    <source>
        <dbReference type="PROSITE" id="PS50846"/>
    </source>
</evidence>
<dbReference type="SUPFAM" id="SSF55008">
    <property type="entry name" value="HMA, heavy metal-associated domain"/>
    <property type="match status" value="1"/>
</dbReference>
<dbReference type="InterPro" id="IPR023298">
    <property type="entry name" value="ATPase_P-typ_TM_dom_sf"/>
</dbReference>
<comment type="caution">
    <text evidence="17">The sequence shown here is derived from an EMBL/GenBank/DDBJ whole genome shotgun (WGS) entry which is preliminary data.</text>
</comment>
<dbReference type="NCBIfam" id="TIGR01511">
    <property type="entry name" value="ATPase-IB1_Cu"/>
    <property type="match status" value="1"/>
</dbReference>
<dbReference type="GO" id="GO:0005507">
    <property type="term" value="F:copper ion binding"/>
    <property type="evidence" value="ECO:0007669"/>
    <property type="project" value="TreeGrafter"/>
</dbReference>
<dbReference type="NCBIfam" id="TIGR01525">
    <property type="entry name" value="ATPase-IB_hvy"/>
    <property type="match status" value="1"/>
</dbReference>